<feature type="domain" description="Vacuolar membrane-associated protein Iml1 N-terminal" evidence="2">
    <location>
        <begin position="131"/>
        <end position="426"/>
    </location>
</feature>
<comment type="caution">
    <text evidence="4">The sequence shown here is derived from an EMBL/GenBank/DDBJ whole genome shotgun (WGS) entry which is preliminary data.</text>
</comment>
<dbReference type="PANTHER" id="PTHR13179">
    <property type="entry name" value="DEP DOMAIN CONTAINING PROTEIN 5"/>
    <property type="match status" value="1"/>
</dbReference>
<dbReference type="OrthoDB" id="39497at2759"/>
<accession>A0A1R2CQ90</accession>
<dbReference type="InterPro" id="IPR027244">
    <property type="entry name" value="IML1"/>
</dbReference>
<sequence length="830" mass="96073">MSESKKNLTSRWKNFRKKPDKAAETTNEIWSSEEFTLMYHTLNFSTADVILKNDVFSGLKEKDIIEITPIDSPFKPFVVQVSSDSFTDRANITLSISSQLATSLGLTNLRSIEVKVSRLNSNDYDCEELVISVKNQHLCRSDIWKCGQAYQGLAVYKGQLITKYEYRGVVSGITKDKKSNLTAVVTTNTVITFRSKSCRMTILIEMALEMWEYSPSGILYWEKMITFLTTAFERQVIARVAHDIRVIMYCKATKGAEEVNFYREILRISDLKNTWMDALKAIKREVVFFPTLMNWNINPTSAAKSFKDMFPLENFFDEEYERYLNNKNLQYFQHGSLIFEVPVSISFSNEANLLESINYTLTKYESESINNCTGDAVMIISAGTGLYYTSQKLAKVTKLRVLQKGVPVNIMSMKRHPMHVFPLFIYDKELFQQEIFLNSPQTPELQANPLFRKKRKTKPRWLNIHFFYSFMQLEGTCNLQSAIHLQIHERHKKFHQLFRITDIHSLMDSLNSLNKVLDPEKAKSQKISEIECEKIAGVGLPHIKSSLSDEIKIYPNDKAKTVNAMKFNLRIYDTKIFLQTSKQEKVEDQQSKQLSPKKKNYSSPRPRLNTDLPKRGGLERHMQRESLLSGSSVPHIVRKTFSSLKRRWTECYKVIKELSEEILRDDHKMNDKEVLEYYESVWSDLLEPSLLPLYNDFWPQQKDLGVSQPFYSYINEKIHKEEAINNVIASRLNRGFQIVKKNAVDSFGMKILPPEYAISLGAAYHVITLGNSDDLNLHYMVNTPKVATISCIVPLMLYDLESKGFLNKDFTFSFTYPATWDDEDFKLLGH</sequence>
<protein>
    <submittedName>
        <fullName evidence="4">Uncharacterized protein</fullName>
    </submittedName>
</protein>
<dbReference type="Pfam" id="PF23013">
    <property type="entry name" value="IML1_N"/>
    <property type="match status" value="1"/>
</dbReference>
<name>A0A1R2CQ90_9CILI</name>
<organism evidence="4 5">
    <name type="scientific">Stentor coeruleus</name>
    <dbReference type="NCBI Taxonomy" id="5963"/>
    <lineage>
        <taxon>Eukaryota</taxon>
        <taxon>Sar</taxon>
        <taxon>Alveolata</taxon>
        <taxon>Ciliophora</taxon>
        <taxon>Postciliodesmatophora</taxon>
        <taxon>Heterotrichea</taxon>
        <taxon>Heterotrichida</taxon>
        <taxon>Stentoridae</taxon>
        <taxon>Stentor</taxon>
    </lineage>
</organism>
<dbReference type="Proteomes" id="UP000187209">
    <property type="component" value="Unassembled WGS sequence"/>
</dbReference>
<feature type="domain" description="IML1 N-terminal double psi beta-barrel" evidence="3">
    <location>
        <begin position="34"/>
        <end position="115"/>
    </location>
</feature>
<dbReference type="AlphaFoldDB" id="A0A1R2CQ90"/>
<feature type="region of interest" description="Disordered" evidence="1">
    <location>
        <begin position="583"/>
        <end position="616"/>
    </location>
</feature>
<dbReference type="GO" id="GO:1990130">
    <property type="term" value="C:GATOR1 complex"/>
    <property type="evidence" value="ECO:0007669"/>
    <property type="project" value="TreeGrafter"/>
</dbReference>
<evidence type="ECO:0000256" key="1">
    <source>
        <dbReference type="SAM" id="MobiDB-lite"/>
    </source>
</evidence>
<dbReference type="GO" id="GO:0010508">
    <property type="term" value="P:positive regulation of autophagy"/>
    <property type="evidence" value="ECO:0007669"/>
    <property type="project" value="TreeGrafter"/>
</dbReference>
<dbReference type="EMBL" id="MPUH01000087">
    <property type="protein sequence ID" value="OMJ91176.1"/>
    <property type="molecule type" value="Genomic_DNA"/>
</dbReference>
<evidence type="ECO:0000313" key="4">
    <source>
        <dbReference type="EMBL" id="OMJ91176.1"/>
    </source>
</evidence>
<proteinExistence type="predicted"/>
<evidence type="ECO:0000259" key="3">
    <source>
        <dbReference type="Pfam" id="PF23013"/>
    </source>
</evidence>
<reference evidence="4 5" key="1">
    <citation type="submission" date="2016-11" db="EMBL/GenBank/DDBJ databases">
        <title>The macronuclear genome of Stentor coeruleus: a giant cell with tiny introns.</title>
        <authorList>
            <person name="Slabodnick M."/>
            <person name="Ruby J.G."/>
            <person name="Reiff S.B."/>
            <person name="Swart E.C."/>
            <person name="Gosai S."/>
            <person name="Prabakaran S."/>
            <person name="Witkowska E."/>
            <person name="Larue G.E."/>
            <person name="Fisher S."/>
            <person name="Freeman R.M."/>
            <person name="Gunawardena J."/>
            <person name="Chu W."/>
            <person name="Stover N.A."/>
            <person name="Gregory B.D."/>
            <person name="Nowacki M."/>
            <person name="Derisi J."/>
            <person name="Roy S.W."/>
            <person name="Marshall W.F."/>
            <person name="Sood P."/>
        </authorList>
    </citation>
    <scope>NUCLEOTIDE SEQUENCE [LARGE SCALE GENOMIC DNA]</scope>
    <source>
        <strain evidence="4">WM001</strain>
    </source>
</reference>
<dbReference type="PANTHER" id="PTHR13179:SF8">
    <property type="entry name" value="GATOR COMPLEX PROTEIN DEPDC5"/>
    <property type="match status" value="1"/>
</dbReference>
<dbReference type="GO" id="GO:1904262">
    <property type="term" value="P:negative regulation of TORC1 signaling"/>
    <property type="evidence" value="ECO:0007669"/>
    <property type="project" value="TreeGrafter"/>
</dbReference>
<dbReference type="Pfam" id="PF12257">
    <property type="entry name" value="IML1"/>
    <property type="match status" value="1"/>
</dbReference>
<keyword evidence="5" id="KW-1185">Reference proteome</keyword>
<gene>
    <name evidence="4" type="ORF">SteCoe_6346</name>
</gene>
<dbReference type="InterPro" id="IPR048255">
    <property type="entry name" value="IML1_N"/>
</dbReference>
<dbReference type="GO" id="GO:0005096">
    <property type="term" value="F:GTPase activator activity"/>
    <property type="evidence" value="ECO:0007669"/>
    <property type="project" value="InterPro"/>
</dbReference>
<evidence type="ECO:0000259" key="2">
    <source>
        <dbReference type="Pfam" id="PF12257"/>
    </source>
</evidence>
<evidence type="ECO:0000313" key="5">
    <source>
        <dbReference type="Proteomes" id="UP000187209"/>
    </source>
</evidence>
<dbReference type="InterPro" id="IPR055213">
    <property type="entry name" value="IML1_double_psi_beta_barrel"/>
</dbReference>